<evidence type="ECO:0000256" key="4">
    <source>
        <dbReference type="ARBA" id="ARBA00023054"/>
    </source>
</evidence>
<evidence type="ECO:0000313" key="9">
    <source>
        <dbReference type="EMBL" id="EPS66634.1"/>
    </source>
</evidence>
<dbReference type="SUPFAM" id="SSF52540">
    <property type="entry name" value="P-loop containing nucleoside triphosphate hydrolases"/>
    <property type="match status" value="1"/>
</dbReference>
<dbReference type="PROSITE" id="PS50067">
    <property type="entry name" value="KINESIN_MOTOR_2"/>
    <property type="match status" value="1"/>
</dbReference>
<dbReference type="SMART" id="SM00129">
    <property type="entry name" value="KISc"/>
    <property type="match status" value="1"/>
</dbReference>
<dbReference type="Gene3D" id="3.40.850.10">
    <property type="entry name" value="Kinesin motor domain"/>
    <property type="match status" value="1"/>
</dbReference>
<dbReference type="EMBL" id="AUSU01003572">
    <property type="protein sequence ID" value="EPS66634.1"/>
    <property type="molecule type" value="Genomic_DNA"/>
</dbReference>
<dbReference type="GO" id="GO:0005874">
    <property type="term" value="C:microtubule"/>
    <property type="evidence" value="ECO:0007669"/>
    <property type="project" value="UniProtKB-KW"/>
</dbReference>
<dbReference type="GO" id="GO:0007018">
    <property type="term" value="P:microtubule-based movement"/>
    <property type="evidence" value="ECO:0007669"/>
    <property type="project" value="InterPro"/>
</dbReference>
<evidence type="ECO:0000256" key="6">
    <source>
        <dbReference type="ARBA" id="ARBA00034488"/>
    </source>
</evidence>
<dbReference type="InterPro" id="IPR044986">
    <property type="entry name" value="KIF15/KIN-12"/>
</dbReference>
<keyword evidence="3 7" id="KW-0067">ATP-binding</keyword>
<dbReference type="InterPro" id="IPR027417">
    <property type="entry name" value="P-loop_NTPase"/>
</dbReference>
<dbReference type="AlphaFoldDB" id="S8CHZ1"/>
<evidence type="ECO:0000313" key="10">
    <source>
        <dbReference type="Proteomes" id="UP000015453"/>
    </source>
</evidence>
<dbReference type="OrthoDB" id="1907171at2759"/>
<gene>
    <name evidence="9" type="ORF">M569_08139</name>
</gene>
<dbReference type="GO" id="GO:0003777">
    <property type="term" value="F:microtubule motor activity"/>
    <property type="evidence" value="ECO:0007669"/>
    <property type="project" value="InterPro"/>
</dbReference>
<name>S8CHZ1_9LAMI</name>
<evidence type="ECO:0000256" key="3">
    <source>
        <dbReference type="ARBA" id="ARBA00022840"/>
    </source>
</evidence>
<reference evidence="9 10" key="1">
    <citation type="journal article" date="2013" name="BMC Genomics">
        <title>The miniature genome of a carnivorous plant Genlisea aurea contains a low number of genes and short non-coding sequences.</title>
        <authorList>
            <person name="Leushkin E.V."/>
            <person name="Sutormin R.A."/>
            <person name="Nabieva E.R."/>
            <person name="Penin A.A."/>
            <person name="Kondrashov A.S."/>
            <person name="Logacheva M.D."/>
        </authorList>
    </citation>
    <scope>NUCLEOTIDE SEQUENCE [LARGE SCALE GENOMIC DNA]</scope>
</reference>
<keyword evidence="10" id="KW-1185">Reference proteome</keyword>
<evidence type="ECO:0000259" key="8">
    <source>
        <dbReference type="PROSITE" id="PS50067"/>
    </source>
</evidence>
<keyword evidence="4" id="KW-0175">Coiled coil</keyword>
<evidence type="ECO:0000256" key="5">
    <source>
        <dbReference type="ARBA" id="ARBA00023175"/>
    </source>
</evidence>
<evidence type="ECO:0000256" key="7">
    <source>
        <dbReference type="PROSITE-ProRule" id="PRU00283"/>
    </source>
</evidence>
<dbReference type="PANTHER" id="PTHR37739">
    <property type="entry name" value="KINESIN-LIKE PROTEIN KIN-12D"/>
    <property type="match status" value="1"/>
</dbReference>
<evidence type="ECO:0000256" key="1">
    <source>
        <dbReference type="ARBA" id="ARBA00022701"/>
    </source>
</evidence>
<dbReference type="Pfam" id="PF00225">
    <property type="entry name" value="Kinesin"/>
    <property type="match status" value="1"/>
</dbReference>
<dbReference type="InterPro" id="IPR036961">
    <property type="entry name" value="Kinesin_motor_dom_sf"/>
</dbReference>
<protein>
    <recommendedName>
        <fullName evidence="8">Kinesin motor domain-containing protein</fullName>
    </recommendedName>
</protein>
<feature type="non-terminal residue" evidence="9">
    <location>
        <position position="1"/>
    </location>
</feature>
<dbReference type="PANTHER" id="PTHR37739:SF16">
    <property type="entry name" value="KINESIN-LIKE PROTEIN"/>
    <property type="match status" value="1"/>
</dbReference>
<feature type="non-terminal residue" evidence="9">
    <location>
        <position position="365"/>
    </location>
</feature>
<keyword evidence="1" id="KW-0493">Microtubule</keyword>
<dbReference type="InterPro" id="IPR001752">
    <property type="entry name" value="Kinesin_motor_dom"/>
</dbReference>
<keyword evidence="5 7" id="KW-0505">Motor protein</keyword>
<sequence length="365" mass="41111">VVVRIKPVNGIAAGDTLLRNVTKDSLTVGERNYTFDSVFDVHSTQEDLYQRIGVPLVKDALSGYNASIFAYGQTGTGKSYTMWGPPSAMVEGQATTELQGIVPRIFKDLFSEIQKDQGNSDDKQINYHCRCSFLEIYDEKIYDLLDPKQRNLEIKDDPRNGFYVENLTEEYVTCYEDVTHVLIMGLSKRKLGATSVNSKSSRSHIMFTCVIDSWHKEAFSTCFGTSKTSRISLVDLAGFETNLLGDRDRQHLKETKYIKKSLSKLGHILNVLAQGNQPASSEEVPYRSSRMTHLLRESFGGNAKLSIICTVFPDNGNCNETASTLRFGSRARLMKNMPVVNELKEDEVNDLSDQIRQLKEELMRA</sequence>
<feature type="binding site" evidence="7">
    <location>
        <begin position="72"/>
        <end position="79"/>
    </location>
    <ligand>
        <name>ATP</name>
        <dbReference type="ChEBI" id="CHEBI:30616"/>
    </ligand>
</feature>
<proteinExistence type="inferred from homology"/>
<evidence type="ECO:0000256" key="2">
    <source>
        <dbReference type="ARBA" id="ARBA00022741"/>
    </source>
</evidence>
<dbReference type="GO" id="GO:0008017">
    <property type="term" value="F:microtubule binding"/>
    <property type="evidence" value="ECO:0007669"/>
    <property type="project" value="InterPro"/>
</dbReference>
<dbReference type="PRINTS" id="PR00380">
    <property type="entry name" value="KINESINHEAVY"/>
</dbReference>
<accession>S8CHZ1</accession>
<feature type="domain" description="Kinesin motor" evidence="8">
    <location>
        <begin position="1"/>
        <end position="334"/>
    </location>
</feature>
<comment type="similarity">
    <text evidence="6">Belongs to the TRAFAC class myosin-kinesin ATPase superfamily. Kinesin family. KIN-12 subfamily.</text>
</comment>
<organism evidence="9 10">
    <name type="scientific">Genlisea aurea</name>
    <dbReference type="NCBI Taxonomy" id="192259"/>
    <lineage>
        <taxon>Eukaryota</taxon>
        <taxon>Viridiplantae</taxon>
        <taxon>Streptophyta</taxon>
        <taxon>Embryophyta</taxon>
        <taxon>Tracheophyta</taxon>
        <taxon>Spermatophyta</taxon>
        <taxon>Magnoliopsida</taxon>
        <taxon>eudicotyledons</taxon>
        <taxon>Gunneridae</taxon>
        <taxon>Pentapetalae</taxon>
        <taxon>asterids</taxon>
        <taxon>lamiids</taxon>
        <taxon>Lamiales</taxon>
        <taxon>Lentibulariaceae</taxon>
        <taxon>Genlisea</taxon>
    </lineage>
</organism>
<keyword evidence="2 7" id="KW-0547">Nucleotide-binding</keyword>
<comment type="caution">
    <text evidence="9">The sequence shown here is derived from an EMBL/GenBank/DDBJ whole genome shotgun (WGS) entry which is preliminary data.</text>
</comment>
<dbReference type="GO" id="GO:0005524">
    <property type="term" value="F:ATP binding"/>
    <property type="evidence" value="ECO:0007669"/>
    <property type="project" value="UniProtKB-UniRule"/>
</dbReference>
<dbReference type="Proteomes" id="UP000015453">
    <property type="component" value="Unassembled WGS sequence"/>
</dbReference>